<comment type="caution">
    <text evidence="1">The sequence shown here is derived from an EMBL/GenBank/DDBJ whole genome shotgun (WGS) entry which is preliminary data.</text>
</comment>
<proteinExistence type="predicted"/>
<organism evidence="1 2">
    <name type="scientific">Protofrankia coriariae</name>
    <dbReference type="NCBI Taxonomy" id="1562887"/>
    <lineage>
        <taxon>Bacteria</taxon>
        <taxon>Bacillati</taxon>
        <taxon>Actinomycetota</taxon>
        <taxon>Actinomycetes</taxon>
        <taxon>Frankiales</taxon>
        <taxon>Frankiaceae</taxon>
        <taxon>Protofrankia</taxon>
    </lineage>
</organism>
<dbReference type="Proteomes" id="UP000035425">
    <property type="component" value="Unassembled WGS sequence"/>
</dbReference>
<dbReference type="RefSeq" id="WP_052914715.1">
    <property type="nucleotide sequence ID" value="NZ_JWIO01000025.1"/>
</dbReference>
<evidence type="ECO:0000313" key="1">
    <source>
        <dbReference type="EMBL" id="KLL10814.1"/>
    </source>
</evidence>
<evidence type="ECO:0008006" key="3">
    <source>
        <dbReference type="Google" id="ProtNLM"/>
    </source>
</evidence>
<protein>
    <recommendedName>
        <fullName evidence="3">Transcriptional regulator, AlpA family</fullName>
    </recommendedName>
</protein>
<dbReference type="EMBL" id="JWIO01000025">
    <property type="protein sequence ID" value="KLL10814.1"/>
    <property type="molecule type" value="Genomic_DNA"/>
</dbReference>
<evidence type="ECO:0000313" key="2">
    <source>
        <dbReference type="Proteomes" id="UP000035425"/>
    </source>
</evidence>
<reference evidence="1 2" key="1">
    <citation type="submission" date="2014-12" db="EMBL/GenBank/DDBJ databases">
        <title>Frankia sp. BMG5.1 draft genome.</title>
        <authorList>
            <person name="Gtari M."/>
            <person name="Ghodhbane-Gtari F."/>
            <person name="Nouioui I."/>
            <person name="Ktari A."/>
            <person name="Hezbri K."/>
            <person name="Mimouni W."/>
            <person name="Sbissi I."/>
            <person name="Ayari A."/>
            <person name="Yamanaka T."/>
            <person name="Normand P."/>
            <person name="Tisa L.S."/>
            <person name="Boudabous A."/>
        </authorList>
    </citation>
    <scope>NUCLEOTIDE SEQUENCE [LARGE SCALE GENOMIC DNA]</scope>
    <source>
        <strain evidence="1 2">BMG5.1</strain>
    </source>
</reference>
<keyword evidence="2" id="KW-1185">Reference proteome</keyword>
<accession>A0ABR5F271</accession>
<name>A0ABR5F271_9ACTN</name>
<sequence>MERNTGPRPATPDELIGIAEIRAILGVGKARAYTITRDRSFPPPWYEGLDGQTRLWLRADVESWLDRHRPGWRDA</sequence>
<gene>
    <name evidence="1" type="ORF">FrCorBMG51_15465</name>
</gene>